<evidence type="ECO:0000259" key="9">
    <source>
        <dbReference type="Pfam" id="PF09816"/>
    </source>
</evidence>
<evidence type="ECO:0000256" key="8">
    <source>
        <dbReference type="SAM" id="MobiDB-lite"/>
    </source>
</evidence>
<feature type="compositionally biased region" description="Polar residues" evidence="8">
    <location>
        <begin position="411"/>
        <end position="422"/>
    </location>
</feature>
<feature type="compositionally biased region" description="Gly residues" evidence="8">
    <location>
        <begin position="433"/>
        <end position="443"/>
    </location>
</feature>
<evidence type="ECO:0000256" key="5">
    <source>
        <dbReference type="ARBA" id="ARBA00023159"/>
    </source>
</evidence>
<dbReference type="PANTHER" id="PTHR15970">
    <property type="entry name" value="ELL-ASSOCIATED FACTOR EAF"/>
    <property type="match status" value="1"/>
</dbReference>
<dbReference type="EMBL" id="JAAAUY010000070">
    <property type="protein sequence ID" value="KAF9336143.1"/>
    <property type="molecule type" value="Genomic_DNA"/>
</dbReference>
<feature type="region of interest" description="Disordered" evidence="8">
    <location>
        <begin position="43"/>
        <end position="99"/>
    </location>
</feature>
<evidence type="ECO:0000313" key="11">
    <source>
        <dbReference type="Proteomes" id="UP000696485"/>
    </source>
</evidence>
<feature type="compositionally biased region" description="Basic and acidic residues" evidence="8">
    <location>
        <begin position="171"/>
        <end position="184"/>
    </location>
</feature>
<dbReference type="AlphaFoldDB" id="A0A9P5VPY7"/>
<feature type="region of interest" description="Disordered" evidence="8">
    <location>
        <begin position="142"/>
        <end position="565"/>
    </location>
</feature>
<feature type="compositionally biased region" description="Acidic residues" evidence="8">
    <location>
        <begin position="242"/>
        <end position="264"/>
    </location>
</feature>
<evidence type="ECO:0000256" key="2">
    <source>
        <dbReference type="ARBA" id="ARBA00007798"/>
    </source>
</evidence>
<evidence type="ECO:0000256" key="7">
    <source>
        <dbReference type="ARBA" id="ARBA00023242"/>
    </source>
</evidence>
<sequence>MVGWDDKGVYRIKRGASLLAQSSDASSSAGNEFVQFKYNFQPESVDKSRPGGLVGNGETFELEFSGHGGNSGSTDQNHASASSSSINGGGAETYSWTSTEQTRRPVDCILIFDEETQTFTLERQHSAFSFIQNRRNKDAPKQPILLLPNSSYDPNAPPPATISATSTPVLPRKESNGRVDHHLSDSGSHNRNSLSTSFDKKSTADRNKSNGAPIHRDPDAMDVDDVDVPDGNSDIDKALEEAFVDIGEEADDDDDFDEDEEMEEVLTPVIPVLPPAPEVIRSPAPLPLSTPSKGPATGTPAKSKPRPRVPLPPPPEVREANARAGLVPGSVPPFGATTPSLPTRQRKVSTSGSESGSGSSSSGRSSSGSSSGSSSSGSGSDSGSGSGSSDSDSGPDRSRRGPHAGKRLSVPGQQHATSSNAPGSIGLGLSTPIGGGNSIGYGGSRTPQGAGSSTPKPASAPKIKPSTGGTPKLPIPMPPPPHERLKQQQQKAPPPRQKKESEILSDDDDDLVNFLDSTLEEKSPGPSVHEPQVKRPISLNAFTETVAGGGPSHEDEGGITSSDED</sequence>
<comment type="subcellular location">
    <subcellularLocation>
        <location evidence="1">Nucleus</location>
    </subcellularLocation>
</comment>
<keyword evidence="5" id="KW-0010">Activator</keyword>
<gene>
    <name evidence="10" type="ORF">BG006_009554</name>
</gene>
<keyword evidence="7" id="KW-0539">Nucleus</keyword>
<keyword evidence="11" id="KW-1185">Reference proteome</keyword>
<evidence type="ECO:0000313" key="10">
    <source>
        <dbReference type="EMBL" id="KAF9336143.1"/>
    </source>
</evidence>
<dbReference type="InterPro" id="IPR027093">
    <property type="entry name" value="EAF_fam"/>
</dbReference>
<evidence type="ECO:0000256" key="1">
    <source>
        <dbReference type="ARBA" id="ARBA00004123"/>
    </source>
</evidence>
<proteinExistence type="inferred from homology"/>
<feature type="compositionally biased region" description="Basic and acidic residues" evidence="8">
    <location>
        <begin position="198"/>
        <end position="219"/>
    </location>
</feature>
<dbReference type="Pfam" id="PF09816">
    <property type="entry name" value="EAF"/>
    <property type="match status" value="1"/>
</dbReference>
<dbReference type="PANTHER" id="PTHR15970:SF2">
    <property type="entry name" value="ELL-ASSOCIATED FACTOR EAF"/>
    <property type="match status" value="1"/>
</dbReference>
<organism evidence="10 11">
    <name type="scientific">Podila minutissima</name>
    <dbReference type="NCBI Taxonomy" id="64525"/>
    <lineage>
        <taxon>Eukaryota</taxon>
        <taxon>Fungi</taxon>
        <taxon>Fungi incertae sedis</taxon>
        <taxon>Mucoromycota</taxon>
        <taxon>Mortierellomycotina</taxon>
        <taxon>Mortierellomycetes</taxon>
        <taxon>Mortierellales</taxon>
        <taxon>Mortierellaceae</taxon>
        <taxon>Podila</taxon>
    </lineage>
</organism>
<dbReference type="Proteomes" id="UP000696485">
    <property type="component" value="Unassembled WGS sequence"/>
</dbReference>
<feature type="compositionally biased region" description="Low complexity" evidence="8">
    <location>
        <begin position="351"/>
        <end position="379"/>
    </location>
</feature>
<name>A0A9P5VPY7_9FUNG</name>
<evidence type="ECO:0000256" key="3">
    <source>
        <dbReference type="ARBA" id="ARBA00022553"/>
    </source>
</evidence>
<evidence type="ECO:0000256" key="6">
    <source>
        <dbReference type="ARBA" id="ARBA00023163"/>
    </source>
</evidence>
<dbReference type="GO" id="GO:0032783">
    <property type="term" value="C:super elongation complex"/>
    <property type="evidence" value="ECO:0007669"/>
    <property type="project" value="InterPro"/>
</dbReference>
<reference evidence="10" key="1">
    <citation type="journal article" date="2020" name="Fungal Divers.">
        <title>Resolving the Mortierellaceae phylogeny through synthesis of multi-gene phylogenetics and phylogenomics.</title>
        <authorList>
            <person name="Vandepol N."/>
            <person name="Liber J."/>
            <person name="Desiro A."/>
            <person name="Na H."/>
            <person name="Kennedy M."/>
            <person name="Barry K."/>
            <person name="Grigoriev I.V."/>
            <person name="Miller A.N."/>
            <person name="O'Donnell K."/>
            <person name="Stajich J.E."/>
            <person name="Bonito G."/>
        </authorList>
    </citation>
    <scope>NUCLEOTIDE SEQUENCE</scope>
    <source>
        <strain evidence="10">NVP1</strain>
    </source>
</reference>
<feature type="compositionally biased region" description="Low complexity" evidence="8">
    <location>
        <begin position="449"/>
        <end position="467"/>
    </location>
</feature>
<feature type="compositionally biased region" description="Polar residues" evidence="8">
    <location>
        <begin position="185"/>
        <end position="197"/>
    </location>
</feature>
<comment type="similarity">
    <text evidence="2">Belongs to the EAF family.</text>
</comment>
<protein>
    <recommendedName>
        <fullName evidence="9">Transcription elongation factor Eaf N-terminal domain-containing protein</fullName>
    </recommendedName>
</protein>
<dbReference type="GO" id="GO:0006368">
    <property type="term" value="P:transcription elongation by RNA polymerase II"/>
    <property type="evidence" value="ECO:0007669"/>
    <property type="project" value="InterPro"/>
</dbReference>
<dbReference type="InterPro" id="IPR019194">
    <property type="entry name" value="Tscrpt_elong_fac_Eaf_N"/>
</dbReference>
<keyword evidence="4" id="KW-0805">Transcription regulation</keyword>
<keyword evidence="6" id="KW-0804">Transcription</keyword>
<feature type="domain" description="Transcription elongation factor Eaf N-terminal" evidence="9">
    <location>
        <begin position="10"/>
        <end position="134"/>
    </location>
</feature>
<evidence type="ECO:0000256" key="4">
    <source>
        <dbReference type="ARBA" id="ARBA00023015"/>
    </source>
</evidence>
<keyword evidence="3" id="KW-0597">Phosphoprotein</keyword>
<accession>A0A9P5VPY7</accession>
<dbReference type="GO" id="GO:0003711">
    <property type="term" value="F:transcription elongation factor activity"/>
    <property type="evidence" value="ECO:0007669"/>
    <property type="project" value="TreeGrafter"/>
</dbReference>
<comment type="caution">
    <text evidence="10">The sequence shown here is derived from an EMBL/GenBank/DDBJ whole genome shotgun (WGS) entry which is preliminary data.</text>
</comment>